<dbReference type="PANTHER" id="PTHR11785:SF512">
    <property type="entry name" value="SOBREMESA, ISOFORM B"/>
    <property type="match status" value="1"/>
</dbReference>
<evidence type="ECO:0000256" key="5">
    <source>
        <dbReference type="SAM" id="MobiDB-lite"/>
    </source>
</evidence>
<name>A0A8H6Y902_9AGAR</name>
<proteinExistence type="predicted"/>
<reference evidence="7" key="1">
    <citation type="submission" date="2020-05" db="EMBL/GenBank/DDBJ databases">
        <title>Mycena genomes resolve the evolution of fungal bioluminescence.</title>
        <authorList>
            <person name="Tsai I.J."/>
        </authorList>
    </citation>
    <scope>NUCLEOTIDE SEQUENCE</scope>
    <source>
        <strain evidence="7">CCC161011</strain>
    </source>
</reference>
<dbReference type="GO" id="GO:0016020">
    <property type="term" value="C:membrane"/>
    <property type="evidence" value="ECO:0007669"/>
    <property type="project" value="UniProtKB-SubCell"/>
</dbReference>
<dbReference type="EMBL" id="JACAZI010000008">
    <property type="protein sequence ID" value="KAF7354346.1"/>
    <property type="molecule type" value="Genomic_DNA"/>
</dbReference>
<comment type="subcellular location">
    <subcellularLocation>
        <location evidence="1">Membrane</location>
        <topology evidence="1">Multi-pass membrane protein</topology>
    </subcellularLocation>
</comment>
<keyword evidence="8" id="KW-1185">Reference proteome</keyword>
<comment type="caution">
    <text evidence="7">The sequence shown here is derived from an EMBL/GenBank/DDBJ whole genome shotgun (WGS) entry which is preliminary data.</text>
</comment>
<sequence length="592" mass="64955">MDRHLPDDGPRGDANLADIPNRESEPVNLRDFIILRRRAKRPEGGGGLKDAAVPSRFLNLSRNFEFAGWGSFSKIKLSSGDNNISGDGVIGEITCQPRLLGPRAIYSDRTCKQRCVYSPIVLFASTLTPFLWRPMMEELGSALPISGAPYSYLINVTRKSLALIDAALLLDFTASSVVSAATAASYLAGEVNLPFPEFVAAAIIVGIFALNWELGRKPSALDLARQLFYGFCLGMLGLTGLECTPSYIGRIKPGHYPLVLRNLHLPVIGLDTVMMVLVLATVPLPTLLAGADVLSALAEVSAGRWMRRWVVADAIVVLCGGVLIGILGVCELLKKLAHDRIVPQAFLNVLRLTDAPYISVLAFMACNVVMYGCAGGSLSIVSQMFSLVWLTVMGLFPIALLLLRFNRGRLPRNKKTPLSVIIASLVVTAAVFAGNVAIDPTTVGYFTAYLIGVVTVFVVTQKQVKILKMVYWTYDQDPALHRWSITKAWGKSLVGRMIRLKRQPICILVKTDEINHLLHLILYVRDNEETSCIKIVHFCGGEHDILSELEANAKILDEAFPEITIDLIIVEDAFISPATWRPWPIASTYQPR</sequence>
<feature type="transmembrane region" description="Helical" evidence="6">
    <location>
        <begin position="387"/>
        <end position="405"/>
    </location>
</feature>
<evidence type="ECO:0000256" key="3">
    <source>
        <dbReference type="ARBA" id="ARBA00022989"/>
    </source>
</evidence>
<dbReference type="OrthoDB" id="1718410at2759"/>
<feature type="transmembrane region" description="Helical" evidence="6">
    <location>
        <begin position="227"/>
        <end position="248"/>
    </location>
</feature>
<feature type="transmembrane region" description="Helical" evidence="6">
    <location>
        <begin position="443"/>
        <end position="460"/>
    </location>
</feature>
<evidence type="ECO:0000256" key="4">
    <source>
        <dbReference type="ARBA" id="ARBA00023136"/>
    </source>
</evidence>
<feature type="transmembrane region" description="Helical" evidence="6">
    <location>
        <begin position="417"/>
        <end position="437"/>
    </location>
</feature>
<feature type="transmembrane region" description="Helical" evidence="6">
    <location>
        <begin position="309"/>
        <end position="333"/>
    </location>
</feature>
<protein>
    <submittedName>
        <fullName evidence="7">Aaap amino acid permease</fullName>
    </submittedName>
</protein>
<evidence type="ECO:0000256" key="1">
    <source>
        <dbReference type="ARBA" id="ARBA00004141"/>
    </source>
</evidence>
<feature type="transmembrane region" description="Helical" evidence="6">
    <location>
        <begin position="166"/>
        <end position="188"/>
    </location>
</feature>
<dbReference type="InterPro" id="IPR050598">
    <property type="entry name" value="AminoAcid_Transporter"/>
</dbReference>
<feature type="compositionally biased region" description="Basic and acidic residues" evidence="5">
    <location>
        <begin position="1"/>
        <end position="11"/>
    </location>
</feature>
<gene>
    <name evidence="7" type="ORF">MVEN_01123100</name>
</gene>
<evidence type="ECO:0000313" key="8">
    <source>
        <dbReference type="Proteomes" id="UP000620124"/>
    </source>
</evidence>
<feature type="transmembrane region" description="Helical" evidence="6">
    <location>
        <begin position="115"/>
        <end position="132"/>
    </location>
</feature>
<keyword evidence="4 6" id="KW-0472">Membrane</keyword>
<feature type="transmembrane region" description="Helical" evidence="6">
    <location>
        <begin position="195"/>
        <end position="215"/>
    </location>
</feature>
<keyword evidence="2 6" id="KW-0812">Transmembrane</keyword>
<keyword evidence="3 6" id="KW-1133">Transmembrane helix</keyword>
<dbReference type="AlphaFoldDB" id="A0A8H6Y902"/>
<dbReference type="GO" id="GO:0015179">
    <property type="term" value="F:L-amino acid transmembrane transporter activity"/>
    <property type="evidence" value="ECO:0007669"/>
    <property type="project" value="TreeGrafter"/>
</dbReference>
<accession>A0A8H6Y902</accession>
<dbReference type="InterPro" id="IPR002293">
    <property type="entry name" value="AA/rel_permease1"/>
</dbReference>
<feature type="transmembrane region" description="Helical" evidence="6">
    <location>
        <begin position="268"/>
        <end position="289"/>
    </location>
</feature>
<evidence type="ECO:0000256" key="6">
    <source>
        <dbReference type="SAM" id="Phobius"/>
    </source>
</evidence>
<dbReference type="Pfam" id="PF13520">
    <property type="entry name" value="AA_permease_2"/>
    <property type="match status" value="1"/>
</dbReference>
<feature type="region of interest" description="Disordered" evidence="5">
    <location>
        <begin position="1"/>
        <end position="20"/>
    </location>
</feature>
<dbReference type="PANTHER" id="PTHR11785">
    <property type="entry name" value="AMINO ACID TRANSPORTER"/>
    <property type="match status" value="1"/>
</dbReference>
<evidence type="ECO:0000256" key="2">
    <source>
        <dbReference type="ARBA" id="ARBA00022692"/>
    </source>
</evidence>
<evidence type="ECO:0000313" key="7">
    <source>
        <dbReference type="EMBL" id="KAF7354346.1"/>
    </source>
</evidence>
<dbReference type="Proteomes" id="UP000620124">
    <property type="component" value="Unassembled WGS sequence"/>
</dbReference>
<dbReference type="Gene3D" id="1.20.1740.10">
    <property type="entry name" value="Amino acid/polyamine transporter I"/>
    <property type="match status" value="1"/>
</dbReference>
<organism evidence="7 8">
    <name type="scientific">Mycena venus</name>
    <dbReference type="NCBI Taxonomy" id="2733690"/>
    <lineage>
        <taxon>Eukaryota</taxon>
        <taxon>Fungi</taxon>
        <taxon>Dikarya</taxon>
        <taxon>Basidiomycota</taxon>
        <taxon>Agaricomycotina</taxon>
        <taxon>Agaricomycetes</taxon>
        <taxon>Agaricomycetidae</taxon>
        <taxon>Agaricales</taxon>
        <taxon>Marasmiineae</taxon>
        <taxon>Mycenaceae</taxon>
        <taxon>Mycena</taxon>
    </lineage>
</organism>
<feature type="transmembrane region" description="Helical" evidence="6">
    <location>
        <begin position="354"/>
        <end position="381"/>
    </location>
</feature>